<feature type="signal peptide" evidence="1">
    <location>
        <begin position="1"/>
        <end position="21"/>
    </location>
</feature>
<keyword evidence="1" id="KW-0732">Signal</keyword>
<accession>A0A9D2S6T5</accession>
<dbReference type="Proteomes" id="UP000824211">
    <property type="component" value="Unassembled WGS sequence"/>
</dbReference>
<evidence type="ECO:0000313" key="2">
    <source>
        <dbReference type="EMBL" id="HJB58081.1"/>
    </source>
</evidence>
<dbReference type="EMBL" id="DWXX01000002">
    <property type="protein sequence ID" value="HJB58081.1"/>
    <property type="molecule type" value="Genomic_DNA"/>
</dbReference>
<name>A0A9D2S6T5_9FIRM</name>
<comment type="caution">
    <text evidence="2">The sequence shown here is derived from an EMBL/GenBank/DDBJ whole genome shotgun (WGS) entry which is preliminary data.</text>
</comment>
<organism evidence="2 3">
    <name type="scientific">Candidatus Faecalibacterium faecipullorum</name>
    <dbReference type="NCBI Taxonomy" id="2838578"/>
    <lineage>
        <taxon>Bacteria</taxon>
        <taxon>Bacillati</taxon>
        <taxon>Bacillota</taxon>
        <taxon>Clostridia</taxon>
        <taxon>Eubacteriales</taxon>
        <taxon>Oscillospiraceae</taxon>
        <taxon>Faecalibacterium</taxon>
    </lineage>
</organism>
<reference evidence="2" key="1">
    <citation type="journal article" date="2021" name="PeerJ">
        <title>Extensive microbial diversity within the chicken gut microbiome revealed by metagenomics and culture.</title>
        <authorList>
            <person name="Gilroy R."/>
            <person name="Ravi A."/>
            <person name="Getino M."/>
            <person name="Pursley I."/>
            <person name="Horton D.L."/>
            <person name="Alikhan N.F."/>
            <person name="Baker D."/>
            <person name="Gharbi K."/>
            <person name="Hall N."/>
            <person name="Watson M."/>
            <person name="Adriaenssens E.M."/>
            <person name="Foster-Nyarko E."/>
            <person name="Jarju S."/>
            <person name="Secka A."/>
            <person name="Antonio M."/>
            <person name="Oren A."/>
            <person name="Chaudhuri R.R."/>
            <person name="La Ragione R."/>
            <person name="Hildebrand F."/>
            <person name="Pallen M.J."/>
        </authorList>
    </citation>
    <scope>NUCLEOTIDE SEQUENCE</scope>
    <source>
        <strain evidence="2">ChiHjej9B8-13557</strain>
    </source>
</reference>
<proteinExistence type="predicted"/>
<evidence type="ECO:0000313" key="3">
    <source>
        <dbReference type="Proteomes" id="UP000824211"/>
    </source>
</evidence>
<protein>
    <submittedName>
        <fullName evidence="2">Uncharacterized protein</fullName>
    </submittedName>
</protein>
<sequence length="172" mass="18756">MKLKKYITLLLSALMLMCVLAGCGPNVEHRFDTTEYSAQAEATMRSISRELARMDSLLAGHNADLDAAFARYEDGKPGRPGGDVADTAITRDALNDWAARPGRRLYVYAESGAAIEDYLSVWYTQLGEVYSALNSLSAEQWEKLDGETVSVTGMLVKAGGKTYVETEVTCEG</sequence>
<evidence type="ECO:0000256" key="1">
    <source>
        <dbReference type="SAM" id="SignalP"/>
    </source>
</evidence>
<dbReference type="AlphaFoldDB" id="A0A9D2S6T5"/>
<reference evidence="2" key="2">
    <citation type="submission" date="2021-04" db="EMBL/GenBank/DDBJ databases">
        <authorList>
            <person name="Gilroy R."/>
        </authorList>
    </citation>
    <scope>NUCLEOTIDE SEQUENCE</scope>
    <source>
        <strain evidence="2">ChiHjej9B8-13557</strain>
    </source>
</reference>
<gene>
    <name evidence="2" type="ORF">H9771_00195</name>
</gene>
<feature type="chain" id="PRO_5039600673" evidence="1">
    <location>
        <begin position="22"/>
        <end position="172"/>
    </location>
</feature>
<dbReference type="PROSITE" id="PS51257">
    <property type="entry name" value="PROKAR_LIPOPROTEIN"/>
    <property type="match status" value="1"/>
</dbReference>